<evidence type="ECO:0000256" key="6">
    <source>
        <dbReference type="ARBA" id="ARBA00023098"/>
    </source>
</evidence>
<sequence>MALISQGKYFYGGSQTTALTTRPHRSLPKEQTDCAFYLFECLRAPFSRNQSNKATKFIVAEIYLPLQINIHFTITATYLAMTLDLKFIKLIKSPNNVTQVILNRPKQLNALSNGLWKEIGEVFKYLDQDEDTNVIILSGSGKLFCAGLDIKEKQKENFMDKEGNAADRGRQIYRDLRWLQEGFTAIEKCQKPVIAALHGACIGGGLSIISACDIIYASRETIFSLKEVQLGIAADVGALNRLPFMVGNMSWLKEISLTGRNFDSNEALQFGVISRIFESPKETLQAAFDTANEISQLGRAAVQGTKVVLNYSRDHTVDESLNFVAVYNMSQIQNAELQNYIQAFKKSKI</sequence>
<keyword evidence="7" id="KW-0576">Peroxisome</keyword>
<reference evidence="15" key="1">
    <citation type="submission" date="2016-11" db="UniProtKB">
        <authorList>
            <consortium name="WormBaseParasite"/>
        </authorList>
    </citation>
    <scope>IDENTIFICATION</scope>
</reference>
<evidence type="ECO:0000313" key="15">
    <source>
        <dbReference type="WBParaSite" id="BXY_0283000.1"/>
    </source>
</evidence>
<dbReference type="Gene3D" id="3.90.226.10">
    <property type="entry name" value="2-enoyl-CoA Hydratase, Chain A, domain 1"/>
    <property type="match status" value="1"/>
</dbReference>
<evidence type="ECO:0000256" key="8">
    <source>
        <dbReference type="ARBA" id="ARBA00023235"/>
    </source>
</evidence>
<dbReference type="InterPro" id="IPR018376">
    <property type="entry name" value="Enoyl-CoA_hyd/isom_CS"/>
</dbReference>
<dbReference type="Pfam" id="PF00378">
    <property type="entry name" value="ECH_1"/>
    <property type="match status" value="1"/>
</dbReference>
<evidence type="ECO:0000256" key="3">
    <source>
        <dbReference type="ARBA" id="ARBA00005254"/>
    </source>
</evidence>
<protein>
    <recommendedName>
        <fullName evidence="12">Delta(3,5)-Delta(2,4)-dienoyl-CoA isomerase, mitochondrial</fullName>
    </recommendedName>
</protein>
<dbReference type="CDD" id="cd06558">
    <property type="entry name" value="crotonase-like"/>
    <property type="match status" value="1"/>
</dbReference>
<evidence type="ECO:0000256" key="10">
    <source>
        <dbReference type="ARBA" id="ARBA00052809"/>
    </source>
</evidence>
<evidence type="ECO:0000256" key="11">
    <source>
        <dbReference type="ARBA" id="ARBA00055786"/>
    </source>
</evidence>
<comment type="catalytic activity">
    <reaction evidence="10">
        <text>(3E,5Z,8Z,11Z,14Z)-eicosapentaenoyl-CoA = (2E,4E,8Z,11Z,14Z)-eicosapentaenoyl-CoA</text>
        <dbReference type="Rhea" id="RHEA:45224"/>
        <dbReference type="ChEBI" id="CHEBI:85090"/>
        <dbReference type="ChEBI" id="CHEBI:85091"/>
    </reaction>
</comment>
<dbReference type="PANTHER" id="PTHR43149:SF1">
    <property type="entry name" value="DELTA(3,5)-DELTA(2,4)-DIENOYL-COA ISOMERASE, MITOCHONDRIAL"/>
    <property type="match status" value="1"/>
</dbReference>
<evidence type="ECO:0000256" key="1">
    <source>
        <dbReference type="ARBA" id="ARBA00004275"/>
    </source>
</evidence>
<keyword evidence="4" id="KW-0276">Fatty acid metabolism</keyword>
<accession>A0A1I7RQ39</accession>
<dbReference type="FunFam" id="3.90.226.10:FF:000024">
    <property type="entry name" value="Delta3,5-delta2,4-dienoyl-CoA isomerase"/>
    <property type="match status" value="1"/>
</dbReference>
<evidence type="ECO:0000256" key="4">
    <source>
        <dbReference type="ARBA" id="ARBA00022832"/>
    </source>
</evidence>
<dbReference type="GO" id="GO:0005739">
    <property type="term" value="C:mitochondrion"/>
    <property type="evidence" value="ECO:0007669"/>
    <property type="project" value="TreeGrafter"/>
</dbReference>
<name>A0A1I7RQ39_BURXY</name>
<dbReference type="AlphaFoldDB" id="A0A1I7RQ39"/>
<dbReference type="Gene3D" id="1.10.12.10">
    <property type="entry name" value="Lyase 2-enoyl-coa Hydratase, Chain A, domain 2"/>
    <property type="match status" value="1"/>
</dbReference>
<dbReference type="eggNOG" id="KOG1681">
    <property type="taxonomic scope" value="Eukaryota"/>
</dbReference>
<dbReference type="GO" id="GO:0051750">
    <property type="term" value="F:delta(3,5)-delta(2,4)-dienoyl-CoA isomerase activity"/>
    <property type="evidence" value="ECO:0007669"/>
    <property type="project" value="TreeGrafter"/>
</dbReference>
<evidence type="ECO:0000256" key="2">
    <source>
        <dbReference type="ARBA" id="ARBA00005005"/>
    </source>
</evidence>
<comment type="subcellular location">
    <subcellularLocation>
        <location evidence="1">Peroxisome</location>
    </subcellularLocation>
</comment>
<comment type="catalytic activity">
    <reaction evidence="9">
        <text>(3E,5Z)-octadienoyl-CoA = (2E,4E)-octadienoyl-CoA</text>
        <dbReference type="Rhea" id="RHEA:45244"/>
        <dbReference type="ChEBI" id="CHEBI:62243"/>
        <dbReference type="ChEBI" id="CHEBI:85108"/>
    </reaction>
</comment>
<evidence type="ECO:0000256" key="12">
    <source>
        <dbReference type="ARBA" id="ARBA00071021"/>
    </source>
</evidence>
<evidence type="ECO:0000256" key="13">
    <source>
        <dbReference type="RuleBase" id="RU003707"/>
    </source>
</evidence>
<dbReference type="GO" id="GO:0005777">
    <property type="term" value="C:peroxisome"/>
    <property type="evidence" value="ECO:0007669"/>
    <property type="project" value="UniProtKB-SubCell"/>
</dbReference>
<dbReference type="WBParaSite" id="BXY_0283000.1">
    <property type="protein sequence ID" value="BXY_0283000.1"/>
    <property type="gene ID" value="BXY_0283000"/>
</dbReference>
<keyword evidence="6" id="KW-0443">Lipid metabolism</keyword>
<dbReference type="PANTHER" id="PTHR43149">
    <property type="entry name" value="ENOYL-COA HYDRATASE"/>
    <property type="match status" value="1"/>
</dbReference>
<dbReference type="InterPro" id="IPR029045">
    <property type="entry name" value="ClpP/crotonase-like_dom_sf"/>
</dbReference>
<dbReference type="UniPathway" id="UPA00659"/>
<dbReference type="GO" id="GO:0006635">
    <property type="term" value="P:fatty acid beta-oxidation"/>
    <property type="evidence" value="ECO:0007669"/>
    <property type="project" value="UniProtKB-UniPathway"/>
</dbReference>
<comment type="function">
    <text evidence="11">Isomerization of 3-trans,5-cis-dienoyl-CoA to 2-trans,4-trans-dienoyl-CoA.</text>
</comment>
<dbReference type="PROSITE" id="PS00166">
    <property type="entry name" value="ENOYL_COA_HYDRATASE"/>
    <property type="match status" value="1"/>
</dbReference>
<evidence type="ECO:0000256" key="7">
    <source>
        <dbReference type="ARBA" id="ARBA00023140"/>
    </source>
</evidence>
<keyword evidence="8" id="KW-0413">Isomerase</keyword>
<dbReference type="InterPro" id="IPR001753">
    <property type="entry name" value="Enoyl-CoA_hydra/iso"/>
</dbReference>
<dbReference type="Proteomes" id="UP000095284">
    <property type="component" value="Unplaced"/>
</dbReference>
<comment type="similarity">
    <text evidence="3 13">Belongs to the enoyl-CoA hydratase/isomerase family.</text>
</comment>
<keyword evidence="5" id="KW-0007">Acetylation</keyword>
<dbReference type="SUPFAM" id="SSF52096">
    <property type="entry name" value="ClpP/crotonase"/>
    <property type="match status" value="1"/>
</dbReference>
<comment type="pathway">
    <text evidence="2">Lipid metabolism; fatty acid beta-oxidation.</text>
</comment>
<proteinExistence type="inferred from homology"/>
<evidence type="ECO:0000256" key="5">
    <source>
        <dbReference type="ARBA" id="ARBA00022990"/>
    </source>
</evidence>
<organism evidence="14 15">
    <name type="scientific">Bursaphelenchus xylophilus</name>
    <name type="common">Pinewood nematode worm</name>
    <name type="synonym">Aphelenchoides xylophilus</name>
    <dbReference type="NCBI Taxonomy" id="6326"/>
    <lineage>
        <taxon>Eukaryota</taxon>
        <taxon>Metazoa</taxon>
        <taxon>Ecdysozoa</taxon>
        <taxon>Nematoda</taxon>
        <taxon>Chromadorea</taxon>
        <taxon>Rhabditida</taxon>
        <taxon>Tylenchina</taxon>
        <taxon>Tylenchomorpha</taxon>
        <taxon>Aphelenchoidea</taxon>
        <taxon>Aphelenchoididae</taxon>
        <taxon>Bursaphelenchus</taxon>
    </lineage>
</organism>
<evidence type="ECO:0000256" key="9">
    <source>
        <dbReference type="ARBA" id="ARBA00051408"/>
    </source>
</evidence>
<dbReference type="InterPro" id="IPR014748">
    <property type="entry name" value="Enoyl-CoA_hydra_C"/>
</dbReference>
<evidence type="ECO:0000313" key="14">
    <source>
        <dbReference type="Proteomes" id="UP000095284"/>
    </source>
</evidence>
<dbReference type="InterPro" id="IPR045002">
    <property type="entry name" value="Ech1-like"/>
</dbReference>
<dbReference type="FunFam" id="1.10.12.10:FF:000004">
    <property type="entry name" value="Delta3,5-delta2,4-dienoyl-CoA isomerase"/>
    <property type="match status" value="1"/>
</dbReference>